<dbReference type="SUPFAM" id="SSF53335">
    <property type="entry name" value="S-adenosyl-L-methionine-dependent methyltransferases"/>
    <property type="match status" value="1"/>
</dbReference>
<dbReference type="InterPro" id="IPR036388">
    <property type="entry name" value="WH-like_DNA-bd_sf"/>
</dbReference>
<dbReference type="Pfam" id="PF08100">
    <property type="entry name" value="Dimerisation"/>
    <property type="match status" value="1"/>
</dbReference>
<dbReference type="PANTHER" id="PTHR43712">
    <property type="entry name" value="PUTATIVE (AFU_ORTHOLOGUE AFUA_4G14580)-RELATED"/>
    <property type="match status" value="1"/>
</dbReference>
<organism evidence="6 7">
    <name type="scientific">Methyloversatilis universalis (strain ATCC BAA-1314 / DSM 25237 / JCM 13912 / CCUG 52030 / FAM5)</name>
    <dbReference type="NCBI Taxonomy" id="1000565"/>
    <lineage>
        <taxon>Bacteria</taxon>
        <taxon>Pseudomonadati</taxon>
        <taxon>Pseudomonadota</taxon>
        <taxon>Betaproteobacteria</taxon>
        <taxon>Nitrosomonadales</taxon>
        <taxon>Sterolibacteriaceae</taxon>
        <taxon>Methyloversatilis</taxon>
    </lineage>
</organism>
<dbReference type="Gene3D" id="3.40.50.150">
    <property type="entry name" value="Vaccinia Virus protein VP39"/>
    <property type="match status" value="1"/>
</dbReference>
<evidence type="ECO:0000313" key="6">
    <source>
        <dbReference type="EMBL" id="EGK69985.1"/>
    </source>
</evidence>
<keyword evidence="7" id="KW-1185">Reference proteome</keyword>
<sequence length="397" mass="42957">MPDTLRPSAMTPHEGVIERIRQAAERLLSSPRFHRWAAAFPLTRHKARREARALFDLCAGFVYSQVLLACVRLKLFELLADGPLSAQQLALRTGLSRDAAERLLDAAVALRLASRRAGGRYGLGMLGAAMVANPGIADMVEHHGRVYRDFEDPVALLRGLSGATALSGYWPYAGNADAAALDDGRTADYTALMAASQPLVADEVLDTYPVAMHRCLLDVGGGDGSFLRAAARRAPDLKLQLFDLPAVAAQARLRFAEAGLAARAEVFGGAFQTHALPRGADLVSVVRVLHDHDDDDVMQLLRAIRALLPPDGTLLIAEPMSGVAGAEPVGDAYFGFYLMAMGRGRPRSEARLTDMLRAAGFCQIGRLPTRIPLQTCVMVARPRPLTPDEERCKERCN</sequence>
<dbReference type="CDD" id="cd02440">
    <property type="entry name" value="AdoMet_MTases"/>
    <property type="match status" value="1"/>
</dbReference>
<dbReference type="Proteomes" id="UP000005019">
    <property type="component" value="Unassembled WGS sequence"/>
</dbReference>
<proteinExistence type="predicted"/>
<feature type="domain" description="O-methyltransferase C-terminal" evidence="4">
    <location>
        <begin position="178"/>
        <end position="361"/>
    </location>
</feature>
<dbReference type="Gene3D" id="1.10.287.1350">
    <property type="match status" value="1"/>
</dbReference>
<dbReference type="InterPro" id="IPR029063">
    <property type="entry name" value="SAM-dependent_MTases_sf"/>
</dbReference>
<dbReference type="InterPro" id="IPR001077">
    <property type="entry name" value="COMT_C"/>
</dbReference>
<name>F5RI03_METUF</name>
<evidence type="ECO:0000259" key="5">
    <source>
        <dbReference type="Pfam" id="PF08100"/>
    </source>
</evidence>
<gene>
    <name evidence="6" type="ORF">METUNv1_03953</name>
</gene>
<keyword evidence="2 6" id="KW-0808">Transferase</keyword>
<dbReference type="InterPro" id="IPR012967">
    <property type="entry name" value="COMT_dimerisation"/>
</dbReference>
<dbReference type="PANTHER" id="PTHR43712:SF2">
    <property type="entry name" value="O-METHYLTRANSFERASE CICE"/>
    <property type="match status" value="1"/>
</dbReference>
<dbReference type="AlphaFoldDB" id="F5RI03"/>
<dbReference type="InterPro" id="IPR016461">
    <property type="entry name" value="COMT-like"/>
</dbReference>
<evidence type="ECO:0000313" key="7">
    <source>
        <dbReference type="Proteomes" id="UP000005019"/>
    </source>
</evidence>
<dbReference type="Gene3D" id="1.10.10.10">
    <property type="entry name" value="Winged helix-like DNA-binding domain superfamily/Winged helix DNA-binding domain"/>
    <property type="match status" value="1"/>
</dbReference>
<comment type="caution">
    <text evidence="6">The sequence shown here is derived from an EMBL/GenBank/DDBJ whole genome shotgun (WGS) entry which is preliminary data.</text>
</comment>
<feature type="domain" description="O-methyltransferase dimerisation" evidence="5">
    <location>
        <begin position="56"/>
        <end position="131"/>
    </location>
</feature>
<keyword evidence="3" id="KW-0949">S-adenosyl-L-methionine</keyword>
<evidence type="ECO:0000259" key="4">
    <source>
        <dbReference type="Pfam" id="PF00891"/>
    </source>
</evidence>
<dbReference type="Pfam" id="PF00891">
    <property type="entry name" value="Methyltransf_2"/>
    <property type="match status" value="1"/>
</dbReference>
<keyword evidence="1 6" id="KW-0489">Methyltransferase</keyword>
<dbReference type="PROSITE" id="PS51683">
    <property type="entry name" value="SAM_OMT_II"/>
    <property type="match status" value="1"/>
</dbReference>
<dbReference type="eggNOG" id="COG2813">
    <property type="taxonomic scope" value="Bacteria"/>
</dbReference>
<reference evidence="6 7" key="1">
    <citation type="journal article" date="2011" name="J. Bacteriol.">
        <title>Genome sequence of Methyloversatilis universalis FAM5T, a methylotrophic representative of the order Rhodocyclales.</title>
        <authorList>
            <person name="Kittichotirat W."/>
            <person name="Good N.M."/>
            <person name="Hall R."/>
            <person name="Bringel F."/>
            <person name="Lajus A."/>
            <person name="Medigue C."/>
            <person name="Smalley N.E."/>
            <person name="Beck D."/>
            <person name="Bumgarner R."/>
            <person name="Vuilleumier S."/>
            <person name="Kalyuzhnaya M.G."/>
        </authorList>
    </citation>
    <scope>NUCLEOTIDE SEQUENCE [LARGE SCALE GENOMIC DNA]</scope>
    <source>
        <strain evidence="7">ATCC BAA-1314 / JCM 13912 / FAM5</strain>
    </source>
</reference>
<dbReference type="InterPro" id="IPR036390">
    <property type="entry name" value="WH_DNA-bd_sf"/>
</dbReference>
<evidence type="ECO:0000256" key="1">
    <source>
        <dbReference type="ARBA" id="ARBA00022603"/>
    </source>
</evidence>
<dbReference type="SUPFAM" id="SSF46785">
    <property type="entry name" value="Winged helix' DNA-binding domain"/>
    <property type="match status" value="1"/>
</dbReference>
<protein>
    <submittedName>
        <fullName evidence="6">Hydroxyneurosporene methyltransferase</fullName>
    </submittedName>
</protein>
<dbReference type="STRING" id="1000565.METUNv1_03953"/>
<evidence type="ECO:0000256" key="3">
    <source>
        <dbReference type="ARBA" id="ARBA00022691"/>
    </source>
</evidence>
<dbReference type="GO" id="GO:0032259">
    <property type="term" value="P:methylation"/>
    <property type="evidence" value="ECO:0007669"/>
    <property type="project" value="UniProtKB-KW"/>
</dbReference>
<dbReference type="RefSeq" id="WP_008064754.1">
    <property type="nucleotide sequence ID" value="NZ_AFHG01000059.1"/>
</dbReference>
<dbReference type="GO" id="GO:0008171">
    <property type="term" value="F:O-methyltransferase activity"/>
    <property type="evidence" value="ECO:0007669"/>
    <property type="project" value="InterPro"/>
</dbReference>
<dbReference type="EMBL" id="AFHG01000059">
    <property type="protein sequence ID" value="EGK69985.1"/>
    <property type="molecule type" value="Genomic_DNA"/>
</dbReference>
<accession>F5RI03</accession>
<evidence type="ECO:0000256" key="2">
    <source>
        <dbReference type="ARBA" id="ARBA00022679"/>
    </source>
</evidence>
<dbReference type="GO" id="GO:0046983">
    <property type="term" value="F:protein dimerization activity"/>
    <property type="evidence" value="ECO:0007669"/>
    <property type="project" value="InterPro"/>
</dbReference>